<dbReference type="InterPro" id="IPR038987">
    <property type="entry name" value="MoeA-like"/>
</dbReference>
<dbReference type="CDD" id="cd00887">
    <property type="entry name" value="MoeA"/>
    <property type="match status" value="1"/>
</dbReference>
<dbReference type="InterPro" id="IPR036688">
    <property type="entry name" value="MoeA_C_domain_IV_sf"/>
</dbReference>
<dbReference type="GO" id="GO:0005829">
    <property type="term" value="C:cytosol"/>
    <property type="evidence" value="ECO:0007669"/>
    <property type="project" value="TreeGrafter"/>
</dbReference>
<comment type="caution">
    <text evidence="2">The sequence shown here is derived from an EMBL/GenBank/DDBJ whole genome shotgun (WGS) entry which is preliminary data.</text>
</comment>
<sequence>MNSSIRLEDAVASCRKHVHPVENEHISLETASQRISARDIAAEFHVPGFDRSAVDGFAVCRIDLFKINSDQIGPLQVISELPAGSSDDIAIDPGETVKIMTGAILPAGTAAVFKQEHVEQCGNIIYPGRKIRQGENIQKAGSEIPAGKQLVKRGEVLDSERIERIACCGAEKVSVHRIPRIYIINTGNELVLPGIPLQRGQIYHSNRSLLSAKIVKAGGAPLFTENGVKDDRDAIADEIIRGTSCSDMVIISGGTGHGTSDLVYDSLQKLGAELLFKGIDIIPGKGAAAAVHNGRLIYNLAGNPGAVSLLFEVLIKPAVLTLKGASDGLENWFDIKLHRPIKKISDRRSLRRAEMIFMGQGYVVARPLDEANSFCSEIPLILDLKPGQGKQGDVVRAMMI</sequence>
<dbReference type="GO" id="GO:0006777">
    <property type="term" value="P:Mo-molybdopterin cofactor biosynthetic process"/>
    <property type="evidence" value="ECO:0007669"/>
    <property type="project" value="TreeGrafter"/>
</dbReference>
<feature type="domain" description="MoaB/Mog" evidence="1">
    <location>
        <begin position="182"/>
        <end position="321"/>
    </location>
</feature>
<dbReference type="Pfam" id="PF00994">
    <property type="entry name" value="MoCF_biosynth"/>
    <property type="match status" value="1"/>
</dbReference>
<dbReference type="AlphaFoldDB" id="A0A0W8E562"/>
<dbReference type="PANTHER" id="PTHR10192">
    <property type="entry name" value="MOLYBDOPTERIN BIOSYNTHESIS PROTEIN"/>
    <property type="match status" value="1"/>
</dbReference>
<dbReference type="SUPFAM" id="SSF63882">
    <property type="entry name" value="MoeA N-terminal region -like"/>
    <property type="match status" value="1"/>
</dbReference>
<dbReference type="GO" id="GO:0061599">
    <property type="term" value="F:molybdopterin molybdotransferase activity"/>
    <property type="evidence" value="ECO:0007669"/>
    <property type="project" value="TreeGrafter"/>
</dbReference>
<proteinExistence type="predicted"/>
<evidence type="ECO:0000313" key="2">
    <source>
        <dbReference type="EMBL" id="KUG03537.1"/>
    </source>
</evidence>
<dbReference type="SUPFAM" id="SSF53218">
    <property type="entry name" value="Molybdenum cofactor biosynthesis proteins"/>
    <property type="match status" value="1"/>
</dbReference>
<dbReference type="PANTHER" id="PTHR10192:SF5">
    <property type="entry name" value="GEPHYRIN"/>
    <property type="match status" value="1"/>
</dbReference>
<dbReference type="InterPro" id="IPR036425">
    <property type="entry name" value="MoaB/Mog-like_dom_sf"/>
</dbReference>
<gene>
    <name evidence="2" type="ORF">ASZ90_018970</name>
</gene>
<dbReference type="Pfam" id="PF03453">
    <property type="entry name" value="MoeA_N"/>
    <property type="match status" value="1"/>
</dbReference>
<dbReference type="Gene3D" id="2.40.340.10">
    <property type="entry name" value="MoeA, C-terminal, domain IV"/>
    <property type="match status" value="1"/>
</dbReference>
<dbReference type="InterPro" id="IPR001453">
    <property type="entry name" value="MoaB/Mog_dom"/>
</dbReference>
<dbReference type="SMART" id="SM00852">
    <property type="entry name" value="MoCF_biosynth"/>
    <property type="match status" value="1"/>
</dbReference>
<accession>A0A0W8E562</accession>
<dbReference type="InterPro" id="IPR036135">
    <property type="entry name" value="MoeA_linker/N_sf"/>
</dbReference>
<dbReference type="EMBL" id="LNQE01001877">
    <property type="protein sequence ID" value="KUG03537.1"/>
    <property type="molecule type" value="Genomic_DNA"/>
</dbReference>
<evidence type="ECO:0000259" key="1">
    <source>
        <dbReference type="SMART" id="SM00852"/>
    </source>
</evidence>
<protein>
    <submittedName>
        <fullName evidence="2">Molybdopterin biosynthesis protein moea</fullName>
    </submittedName>
</protein>
<reference evidence="2" key="1">
    <citation type="journal article" date="2015" name="Proc. Natl. Acad. Sci. U.S.A.">
        <title>Networks of energetic and metabolic interactions define dynamics in microbial communities.</title>
        <authorList>
            <person name="Embree M."/>
            <person name="Liu J.K."/>
            <person name="Al-Bassam M.M."/>
            <person name="Zengler K."/>
        </authorList>
    </citation>
    <scope>NUCLEOTIDE SEQUENCE</scope>
</reference>
<organism evidence="2">
    <name type="scientific">hydrocarbon metagenome</name>
    <dbReference type="NCBI Taxonomy" id="938273"/>
    <lineage>
        <taxon>unclassified sequences</taxon>
        <taxon>metagenomes</taxon>
        <taxon>ecological metagenomes</taxon>
    </lineage>
</organism>
<dbReference type="Gene3D" id="2.170.190.11">
    <property type="entry name" value="Molybdopterin biosynthesis moea protein, domain 3"/>
    <property type="match status" value="1"/>
</dbReference>
<dbReference type="Gene3D" id="3.90.105.10">
    <property type="entry name" value="Molybdopterin biosynthesis moea protein, domain 2"/>
    <property type="match status" value="1"/>
</dbReference>
<dbReference type="InterPro" id="IPR005110">
    <property type="entry name" value="MoeA_linker/N"/>
</dbReference>
<name>A0A0W8E562_9ZZZZ</name>
<dbReference type="Gene3D" id="3.40.980.10">
    <property type="entry name" value="MoaB/Mog-like domain"/>
    <property type="match status" value="1"/>
</dbReference>